<dbReference type="SUPFAM" id="SSF100950">
    <property type="entry name" value="NagB/RpiA/CoA transferase-like"/>
    <property type="match status" value="1"/>
</dbReference>
<dbReference type="Gene3D" id="3.40.50.1360">
    <property type="match status" value="1"/>
</dbReference>
<dbReference type="GO" id="GO:0006098">
    <property type="term" value="P:pentose-phosphate shunt"/>
    <property type="evidence" value="ECO:0007669"/>
    <property type="project" value="InterPro"/>
</dbReference>
<comment type="similarity">
    <text evidence="4 7">Belongs to the glucosamine/galactosamine-6-phosphate isomerase family. 6-phosphogluconolactonase subfamily.</text>
</comment>
<dbReference type="EMBL" id="BMIF01000009">
    <property type="protein sequence ID" value="GGA73833.1"/>
    <property type="molecule type" value="Genomic_DNA"/>
</dbReference>
<dbReference type="Pfam" id="PF01182">
    <property type="entry name" value="Glucosamine_iso"/>
    <property type="match status" value="1"/>
</dbReference>
<dbReference type="PANTHER" id="PTHR11054:SF0">
    <property type="entry name" value="6-PHOSPHOGLUCONOLACTONASE"/>
    <property type="match status" value="1"/>
</dbReference>
<evidence type="ECO:0000256" key="6">
    <source>
        <dbReference type="ARBA" id="ARBA00020337"/>
    </source>
</evidence>
<evidence type="ECO:0000256" key="3">
    <source>
        <dbReference type="ARBA" id="ARBA00004961"/>
    </source>
</evidence>
<evidence type="ECO:0000313" key="9">
    <source>
        <dbReference type="EMBL" id="GGA73833.1"/>
    </source>
</evidence>
<dbReference type="Proteomes" id="UP000636264">
    <property type="component" value="Unassembled WGS sequence"/>
</dbReference>
<dbReference type="InterPro" id="IPR006148">
    <property type="entry name" value="Glc/Gal-6P_isomerase"/>
</dbReference>
<keyword evidence="10" id="KW-1185">Reference proteome</keyword>
<dbReference type="InterPro" id="IPR005900">
    <property type="entry name" value="6-phosphogluconolactonase_DevB"/>
</dbReference>
<comment type="caution">
    <text evidence="9">The sequence shown here is derived from an EMBL/GenBank/DDBJ whole genome shotgun (WGS) entry which is preliminary data.</text>
</comment>
<name>A0A916RZ14_9HYPH</name>
<proteinExistence type="inferred from homology"/>
<comment type="function">
    <text evidence="2 7">Hydrolysis of 6-phosphogluconolactone to 6-phosphogluconate.</text>
</comment>
<accession>A0A916RZ14</accession>
<evidence type="ECO:0000256" key="4">
    <source>
        <dbReference type="ARBA" id="ARBA00010662"/>
    </source>
</evidence>
<evidence type="ECO:0000256" key="7">
    <source>
        <dbReference type="RuleBase" id="RU365095"/>
    </source>
</evidence>
<dbReference type="PANTHER" id="PTHR11054">
    <property type="entry name" value="6-PHOSPHOGLUCONOLACTONASE"/>
    <property type="match status" value="1"/>
</dbReference>
<dbReference type="NCBIfam" id="TIGR01198">
    <property type="entry name" value="pgl"/>
    <property type="match status" value="1"/>
</dbReference>
<dbReference type="GO" id="GO:0017057">
    <property type="term" value="F:6-phosphogluconolactonase activity"/>
    <property type="evidence" value="ECO:0007669"/>
    <property type="project" value="UniProtKB-UniRule"/>
</dbReference>
<evidence type="ECO:0000256" key="2">
    <source>
        <dbReference type="ARBA" id="ARBA00002681"/>
    </source>
</evidence>
<dbReference type="GO" id="GO:0005975">
    <property type="term" value="P:carbohydrate metabolic process"/>
    <property type="evidence" value="ECO:0007669"/>
    <property type="project" value="UniProtKB-UniRule"/>
</dbReference>
<dbReference type="CDD" id="cd01400">
    <property type="entry name" value="6PGL"/>
    <property type="match status" value="1"/>
</dbReference>
<feature type="domain" description="Glucosamine/galactosamine-6-phosphate isomerase" evidence="8">
    <location>
        <begin position="10"/>
        <end position="219"/>
    </location>
</feature>
<dbReference type="EC" id="3.1.1.31" evidence="5 7"/>
<dbReference type="InterPro" id="IPR037171">
    <property type="entry name" value="NagB/RpiA_transferase-like"/>
</dbReference>
<comment type="catalytic activity">
    <reaction evidence="1 7">
        <text>6-phospho-D-glucono-1,5-lactone + H2O = 6-phospho-D-gluconate + H(+)</text>
        <dbReference type="Rhea" id="RHEA:12556"/>
        <dbReference type="ChEBI" id="CHEBI:15377"/>
        <dbReference type="ChEBI" id="CHEBI:15378"/>
        <dbReference type="ChEBI" id="CHEBI:57955"/>
        <dbReference type="ChEBI" id="CHEBI:58759"/>
        <dbReference type="EC" id="3.1.1.31"/>
    </reaction>
</comment>
<protein>
    <recommendedName>
        <fullName evidence="6 7">6-phosphogluconolactonase</fullName>
        <shortName evidence="7">6PGL</shortName>
        <ecNumber evidence="5 7">3.1.1.31</ecNumber>
    </recommendedName>
</protein>
<evidence type="ECO:0000313" key="10">
    <source>
        <dbReference type="Proteomes" id="UP000636264"/>
    </source>
</evidence>
<keyword evidence="7" id="KW-0378">Hydrolase</keyword>
<comment type="pathway">
    <text evidence="3 7">Carbohydrate degradation; pentose phosphate pathway; D-ribulose 5-phosphate from D-glucose 6-phosphate (oxidative stage): step 2/3.</text>
</comment>
<sequence>MKVKWYEFSSPQALARDLANKVSGELAKALSARNKALLAISGGTTPRLFLEELSSTPIHWERTAVTLADERFVPPSSERSNARLALRHFFKNRASDAEFVPLYHSGSNIDEAAERASKTIAALPLPLDVLVLGMGNDGHTASLFPDAENIGELLATLDGPPVQPVVSEAAQEPRLTLSMPVLCAARAIFLHIEGDDKRAVLEQALAKKSNLPIRAVIERAGVPVHVYWAPKG</sequence>
<dbReference type="RefSeq" id="WP_188721880.1">
    <property type="nucleotide sequence ID" value="NZ_BMIF01000009.1"/>
</dbReference>
<evidence type="ECO:0000259" key="8">
    <source>
        <dbReference type="Pfam" id="PF01182"/>
    </source>
</evidence>
<organism evidence="9 10">
    <name type="scientific">Nitratireductor aestuarii</name>
    <dbReference type="NCBI Taxonomy" id="1735103"/>
    <lineage>
        <taxon>Bacteria</taxon>
        <taxon>Pseudomonadati</taxon>
        <taxon>Pseudomonadota</taxon>
        <taxon>Alphaproteobacteria</taxon>
        <taxon>Hyphomicrobiales</taxon>
        <taxon>Phyllobacteriaceae</taxon>
        <taxon>Nitratireductor</taxon>
    </lineage>
</organism>
<reference evidence="9" key="2">
    <citation type="submission" date="2020-09" db="EMBL/GenBank/DDBJ databases">
        <authorList>
            <person name="Sun Q."/>
            <person name="Zhou Y."/>
        </authorList>
    </citation>
    <scope>NUCLEOTIDE SEQUENCE</scope>
    <source>
        <strain evidence="9">CGMCC 1.15320</strain>
    </source>
</reference>
<gene>
    <name evidence="7" type="primary">pgl</name>
    <name evidence="9" type="ORF">GCM10011385_29780</name>
</gene>
<evidence type="ECO:0000256" key="5">
    <source>
        <dbReference type="ARBA" id="ARBA00013198"/>
    </source>
</evidence>
<reference evidence="9" key="1">
    <citation type="journal article" date="2014" name="Int. J. Syst. Evol. Microbiol.">
        <title>Complete genome sequence of Corynebacterium casei LMG S-19264T (=DSM 44701T), isolated from a smear-ripened cheese.</title>
        <authorList>
            <consortium name="US DOE Joint Genome Institute (JGI-PGF)"/>
            <person name="Walter F."/>
            <person name="Albersmeier A."/>
            <person name="Kalinowski J."/>
            <person name="Ruckert C."/>
        </authorList>
    </citation>
    <scope>NUCLEOTIDE SEQUENCE</scope>
    <source>
        <strain evidence="9">CGMCC 1.15320</strain>
    </source>
</reference>
<dbReference type="AlphaFoldDB" id="A0A916RZ14"/>
<dbReference type="InterPro" id="IPR039104">
    <property type="entry name" value="6PGL"/>
</dbReference>
<evidence type="ECO:0000256" key="1">
    <source>
        <dbReference type="ARBA" id="ARBA00000832"/>
    </source>
</evidence>